<dbReference type="InterPro" id="IPR045242">
    <property type="entry name" value="Syntaxin"/>
</dbReference>
<proteinExistence type="predicted"/>
<dbReference type="InterPro" id="IPR000727">
    <property type="entry name" value="T_SNARE_dom"/>
</dbReference>
<dbReference type="PROSITE" id="PS50192">
    <property type="entry name" value="T_SNARE"/>
    <property type="match status" value="1"/>
</dbReference>
<keyword evidence="1" id="KW-0472">Membrane</keyword>
<dbReference type="GeneID" id="10505312"/>
<dbReference type="KEGG" id="dpp:DICPUDRAFT_42819"/>
<dbReference type="EMBL" id="GL871426">
    <property type="protein sequence ID" value="EGC29480.1"/>
    <property type="molecule type" value="Genomic_DNA"/>
</dbReference>
<name>F1A2U8_DICPU</name>
<reference evidence="4" key="1">
    <citation type="journal article" date="2011" name="Genome Biol.">
        <title>Comparative genomics of the social amoebae Dictyostelium discoideum and Dictyostelium purpureum.</title>
        <authorList>
            <consortium name="US DOE Joint Genome Institute (JGI-PGF)"/>
            <person name="Sucgang R."/>
            <person name="Kuo A."/>
            <person name="Tian X."/>
            <person name="Salerno W."/>
            <person name="Parikh A."/>
            <person name="Feasley C.L."/>
            <person name="Dalin E."/>
            <person name="Tu H."/>
            <person name="Huang E."/>
            <person name="Barry K."/>
            <person name="Lindquist E."/>
            <person name="Shapiro H."/>
            <person name="Bruce D."/>
            <person name="Schmutz J."/>
            <person name="Salamov A."/>
            <person name="Fey P."/>
            <person name="Gaudet P."/>
            <person name="Anjard C."/>
            <person name="Babu M.M."/>
            <person name="Basu S."/>
            <person name="Bushmanova Y."/>
            <person name="van der Wel H."/>
            <person name="Katoh-Kurasawa M."/>
            <person name="Dinh C."/>
            <person name="Coutinho P.M."/>
            <person name="Saito T."/>
            <person name="Elias M."/>
            <person name="Schaap P."/>
            <person name="Kay R.R."/>
            <person name="Henrissat B."/>
            <person name="Eichinger L."/>
            <person name="Rivero F."/>
            <person name="Putnam N.H."/>
            <person name="West C.M."/>
            <person name="Loomis W.F."/>
            <person name="Chisholm R.L."/>
            <person name="Shaulsky G."/>
            <person name="Strassmann J.E."/>
            <person name="Queller D.C."/>
            <person name="Kuspa A."/>
            <person name="Grigoriev I.V."/>
        </authorList>
    </citation>
    <scope>NUCLEOTIDE SEQUENCE [LARGE SCALE GENOMIC DNA]</scope>
    <source>
        <strain evidence="4">QSDP1</strain>
    </source>
</reference>
<dbReference type="GO" id="GO:0006906">
    <property type="term" value="P:vesicle fusion"/>
    <property type="evidence" value="ECO:0000318"/>
    <property type="project" value="GO_Central"/>
</dbReference>
<dbReference type="GO" id="GO:0000149">
    <property type="term" value="F:SNARE binding"/>
    <property type="evidence" value="ECO:0000318"/>
    <property type="project" value="GO_Central"/>
</dbReference>
<accession>F1A2U8</accession>
<dbReference type="GO" id="GO:0006886">
    <property type="term" value="P:intracellular protein transport"/>
    <property type="evidence" value="ECO:0000318"/>
    <property type="project" value="GO_Central"/>
</dbReference>
<feature type="transmembrane region" description="Helical" evidence="1">
    <location>
        <begin position="211"/>
        <end position="232"/>
    </location>
</feature>
<evidence type="ECO:0000313" key="4">
    <source>
        <dbReference type="Proteomes" id="UP000001064"/>
    </source>
</evidence>
<keyword evidence="1" id="KW-1133">Transmembrane helix</keyword>
<sequence>MGDYWINQHEDIVKLLNTLTADIKEFSLQQRNNPGVAPRNSPTALRNNLVYISTEIARLQDSLTYGNLRITEQELLRRKNKVENLVSIKNQLSNTLDSAINNTNSKNALLGGNNNNGRAFGQFGKPRETDQTRQFDNTALYNNQKEIMKQQDESLDLLSNSIMRTKNIAYAMNNELEAHNEILDDIEIGTERTTVRLKNTNSKMEVIKQNAGSTCMIVTIVILIIIIVILIATDSGCKIYNDPKHCP</sequence>
<dbReference type="CDD" id="cd15841">
    <property type="entry name" value="SNARE_Qc"/>
    <property type="match status" value="1"/>
</dbReference>
<dbReference type="SMART" id="SM00397">
    <property type="entry name" value="t_SNARE"/>
    <property type="match status" value="1"/>
</dbReference>
<dbReference type="GO" id="GO:0048278">
    <property type="term" value="P:vesicle docking"/>
    <property type="evidence" value="ECO:0000318"/>
    <property type="project" value="GO_Central"/>
</dbReference>
<organism evidence="3 4">
    <name type="scientific">Dictyostelium purpureum</name>
    <name type="common">Slime mold</name>
    <dbReference type="NCBI Taxonomy" id="5786"/>
    <lineage>
        <taxon>Eukaryota</taxon>
        <taxon>Amoebozoa</taxon>
        <taxon>Evosea</taxon>
        <taxon>Eumycetozoa</taxon>
        <taxon>Dictyostelia</taxon>
        <taxon>Dictyosteliales</taxon>
        <taxon>Dictyosteliaceae</taxon>
        <taxon>Dictyostelium</taxon>
    </lineage>
</organism>
<evidence type="ECO:0000313" key="3">
    <source>
        <dbReference type="EMBL" id="EGC29480.1"/>
    </source>
</evidence>
<dbReference type="GO" id="GO:0005484">
    <property type="term" value="F:SNAP receptor activity"/>
    <property type="evidence" value="ECO:0000318"/>
    <property type="project" value="GO_Central"/>
</dbReference>
<feature type="domain" description="T-SNARE coiled-coil homology" evidence="2">
    <location>
        <begin position="145"/>
        <end position="207"/>
    </location>
</feature>
<dbReference type="AlphaFoldDB" id="F1A2U8"/>
<evidence type="ECO:0000259" key="2">
    <source>
        <dbReference type="PROSITE" id="PS50192"/>
    </source>
</evidence>
<dbReference type="InParanoid" id="F1A2U8"/>
<keyword evidence="4" id="KW-1185">Reference proteome</keyword>
<keyword evidence="1" id="KW-0812">Transmembrane</keyword>
<dbReference type="Gene3D" id="1.20.5.110">
    <property type="match status" value="1"/>
</dbReference>
<dbReference type="PANTHER" id="PTHR19957">
    <property type="entry name" value="SYNTAXIN"/>
    <property type="match status" value="1"/>
</dbReference>
<dbReference type="STRING" id="5786.F1A2U8"/>
<dbReference type="FunCoup" id="F1A2U8">
    <property type="interactions" value="73"/>
</dbReference>
<gene>
    <name evidence="3" type="ORF">DICPUDRAFT_42819</name>
</gene>
<evidence type="ECO:0000256" key="1">
    <source>
        <dbReference type="SAM" id="Phobius"/>
    </source>
</evidence>
<dbReference type="PANTHER" id="PTHR19957:SF422">
    <property type="entry name" value="SYNTAXIN-8B-RELATED"/>
    <property type="match status" value="1"/>
</dbReference>
<dbReference type="GO" id="GO:0031201">
    <property type="term" value="C:SNARE complex"/>
    <property type="evidence" value="ECO:0000318"/>
    <property type="project" value="GO_Central"/>
</dbReference>
<dbReference type="OrthoDB" id="428895at2759"/>
<dbReference type="VEuPathDB" id="AmoebaDB:DICPUDRAFT_42819"/>
<dbReference type="Proteomes" id="UP000001064">
    <property type="component" value="Unassembled WGS sequence"/>
</dbReference>
<dbReference type="eggNOG" id="KOG3202">
    <property type="taxonomic scope" value="Eukaryota"/>
</dbReference>
<dbReference type="RefSeq" id="XP_003293989.1">
    <property type="nucleotide sequence ID" value="XM_003293941.1"/>
</dbReference>
<dbReference type="SUPFAM" id="SSF58038">
    <property type="entry name" value="SNARE fusion complex"/>
    <property type="match status" value="1"/>
</dbReference>
<dbReference type="GO" id="GO:0012505">
    <property type="term" value="C:endomembrane system"/>
    <property type="evidence" value="ECO:0000318"/>
    <property type="project" value="GO_Central"/>
</dbReference>
<protein>
    <recommendedName>
        <fullName evidence="2">t-SNARE coiled-coil homology domain-containing protein</fullName>
    </recommendedName>
</protein>
<dbReference type="OMA" id="DSTCYIA"/>